<keyword evidence="1" id="KW-0238">DNA-binding</keyword>
<dbReference type="PANTHER" id="PTHR19303:SF73">
    <property type="entry name" value="PROTEIN PDC2"/>
    <property type="match status" value="1"/>
</dbReference>
<evidence type="ECO:0000256" key="1">
    <source>
        <dbReference type="ARBA" id="ARBA00023125"/>
    </source>
</evidence>
<dbReference type="PANTHER" id="PTHR19303">
    <property type="entry name" value="TRANSPOSON"/>
    <property type="match status" value="1"/>
</dbReference>
<evidence type="ECO:0000259" key="2">
    <source>
        <dbReference type="Pfam" id="PF03184"/>
    </source>
</evidence>
<feature type="domain" description="DDE-1" evidence="2">
    <location>
        <begin position="81"/>
        <end position="135"/>
    </location>
</feature>
<protein>
    <submittedName>
        <fullName evidence="4">Uncharacterized protein</fullName>
    </submittedName>
</protein>
<dbReference type="EMBL" id="KI284582">
    <property type="protein sequence ID" value="ESA12771.1"/>
    <property type="molecule type" value="Genomic_DNA"/>
</dbReference>
<dbReference type="InterPro" id="IPR004875">
    <property type="entry name" value="DDE_SF_endonuclease_dom"/>
</dbReference>
<name>U9UAX0_RHIID</name>
<dbReference type="Pfam" id="PF03184">
    <property type="entry name" value="DDE_1"/>
    <property type="match status" value="1"/>
</dbReference>
<dbReference type="InterPro" id="IPR006600">
    <property type="entry name" value="HTH_CenpB_DNA-bd_dom"/>
</dbReference>
<feature type="domain" description="HTH CENPB-type" evidence="3">
    <location>
        <begin position="2"/>
        <end position="39"/>
    </location>
</feature>
<accession>U9UAX0</accession>
<proteinExistence type="predicted"/>
<evidence type="ECO:0000259" key="3">
    <source>
        <dbReference type="Pfam" id="PF03221"/>
    </source>
</evidence>
<dbReference type="AlphaFoldDB" id="U9UAX0"/>
<reference evidence="4" key="1">
    <citation type="submission" date="2013-07" db="EMBL/GenBank/DDBJ databases">
        <title>The genome of an arbuscular mycorrhizal fungus provides insights into the evolution of the oldest plant symbiosis.</title>
        <authorList>
            <consortium name="DOE Joint Genome Institute"/>
            <person name="Tisserant E."/>
            <person name="Malbreil M."/>
            <person name="Kuo A."/>
            <person name="Kohler A."/>
            <person name="Symeonidi A."/>
            <person name="Balestrini R."/>
            <person name="Charron P."/>
            <person name="Duensing N."/>
            <person name="Frei-dit-Frey N."/>
            <person name="Gianinazzi-Pearson V."/>
            <person name="Gilbert B."/>
            <person name="Handa Y."/>
            <person name="Hijri M."/>
            <person name="Kaul R."/>
            <person name="Kawaguchi M."/>
            <person name="Krajinski F."/>
            <person name="Lammers P."/>
            <person name="Lapierre D."/>
            <person name="Masclaux F.G."/>
            <person name="Murat C."/>
            <person name="Morin E."/>
            <person name="Ndikumana S."/>
            <person name="Pagni M."/>
            <person name="Petitpierre D."/>
            <person name="Requena N."/>
            <person name="Rosikiewicz P."/>
            <person name="Riley R."/>
            <person name="Saito K."/>
            <person name="San Clemente H."/>
            <person name="Shapiro H."/>
            <person name="van Tuinen D."/>
            <person name="Becard G."/>
            <person name="Bonfante P."/>
            <person name="Paszkowski U."/>
            <person name="Shachar-Hill Y."/>
            <person name="Young J.P."/>
            <person name="Sanders I.R."/>
            <person name="Henrissat B."/>
            <person name="Rensing S.A."/>
            <person name="Grigoriev I.V."/>
            <person name="Corradi N."/>
            <person name="Roux C."/>
            <person name="Martin F."/>
        </authorList>
    </citation>
    <scope>NUCLEOTIDE SEQUENCE</scope>
    <source>
        <strain evidence="4">DAOM 197198</strain>
    </source>
</reference>
<dbReference type="Pfam" id="PF03221">
    <property type="entry name" value="HTH_Tnp_Tc5"/>
    <property type="match status" value="1"/>
</dbReference>
<evidence type="ECO:0000313" key="4">
    <source>
        <dbReference type="EMBL" id="ESA12771.1"/>
    </source>
</evidence>
<dbReference type="GO" id="GO:0005634">
    <property type="term" value="C:nucleus"/>
    <property type="evidence" value="ECO:0007669"/>
    <property type="project" value="TreeGrafter"/>
</dbReference>
<sequence length="140" mass="15644">MQQALASNLTITGDVLKSKALNFATRLQITSFTASDGWQINRAGEANSAPLETLEEECKILQEIIEQYDPCDVYNVDETADNAPTHLLDETIQLSNIKVYFLPPNTTAHLQPLDAGIINSFKAQYRKLLIANRIEMYDLA</sequence>
<dbReference type="InterPro" id="IPR050863">
    <property type="entry name" value="CenT-Element_Derived"/>
</dbReference>
<dbReference type="Gene3D" id="1.10.10.60">
    <property type="entry name" value="Homeodomain-like"/>
    <property type="match status" value="1"/>
</dbReference>
<dbReference type="HOGENOM" id="CLU_1836186_0_0_1"/>
<dbReference type="VEuPathDB" id="FungiDB:RhiirFUN_019580"/>
<gene>
    <name evidence="4" type="ORF">GLOINDRAFT_26766</name>
</gene>
<dbReference type="GO" id="GO:0003677">
    <property type="term" value="F:DNA binding"/>
    <property type="evidence" value="ECO:0007669"/>
    <property type="project" value="UniProtKB-KW"/>
</dbReference>
<organism evidence="4">
    <name type="scientific">Rhizophagus irregularis (strain DAOM 181602 / DAOM 197198 / MUCL 43194)</name>
    <name type="common">Arbuscular mycorrhizal fungus</name>
    <name type="synonym">Glomus intraradices</name>
    <dbReference type="NCBI Taxonomy" id="747089"/>
    <lineage>
        <taxon>Eukaryota</taxon>
        <taxon>Fungi</taxon>
        <taxon>Fungi incertae sedis</taxon>
        <taxon>Mucoromycota</taxon>
        <taxon>Glomeromycotina</taxon>
        <taxon>Glomeromycetes</taxon>
        <taxon>Glomerales</taxon>
        <taxon>Glomeraceae</taxon>
        <taxon>Rhizophagus</taxon>
    </lineage>
</organism>